<name>A0A7X1BKK5_9ENTR</name>
<evidence type="ECO:0000313" key="2">
    <source>
        <dbReference type="Proteomes" id="UP000548504"/>
    </source>
</evidence>
<dbReference type="GO" id="GO:0000428">
    <property type="term" value="C:DNA-directed RNA polymerase complex"/>
    <property type="evidence" value="ECO:0007669"/>
    <property type="project" value="UniProtKB-KW"/>
</dbReference>
<evidence type="ECO:0000313" key="1">
    <source>
        <dbReference type="EMBL" id="MBC2618627.1"/>
    </source>
</evidence>
<accession>A0A7X1BKK5</accession>
<reference evidence="1 2" key="1">
    <citation type="submission" date="2020-08" db="EMBL/GenBank/DDBJ databases">
        <title>Emergence and comparative genomics analysis of Citrobacter in Fennec fox imported from North Africa to China.</title>
        <authorList>
            <person name="Zheng B."/>
        </authorList>
    </citation>
    <scope>NUCLEOTIDE SEQUENCE [LARGE SCALE GENOMIC DNA]</scope>
    <source>
        <strain evidence="1 2">FF141</strain>
    </source>
</reference>
<dbReference type="AlphaFoldDB" id="A0A7X1BKK5"/>
<comment type="caution">
    <text evidence="1">The sequence shown here is derived from an EMBL/GenBank/DDBJ whole genome shotgun (WGS) entry which is preliminary data.</text>
</comment>
<keyword evidence="1" id="KW-0804">Transcription</keyword>
<organism evidence="1 2">
    <name type="scientific">Citrobacter cronae</name>
    <dbReference type="NCBI Taxonomy" id="1748967"/>
    <lineage>
        <taxon>Bacteria</taxon>
        <taxon>Pseudomonadati</taxon>
        <taxon>Pseudomonadota</taxon>
        <taxon>Gammaproteobacteria</taxon>
        <taxon>Enterobacterales</taxon>
        <taxon>Enterobacteriaceae</taxon>
        <taxon>Citrobacter</taxon>
        <taxon>Citrobacter freundii complex</taxon>
    </lineage>
</organism>
<proteinExistence type="predicted"/>
<sequence>MPDGALLILNGLAEQALFDVSHKSNGFSNVDVLEVTDKGQEVEFWDRKDGAYIYHRAVAEIKECTETGPSGMKIVRVSYTRKPVDVPSWVDKSAFAGVREMTEPAESLISLVKTSNSWKAN</sequence>
<dbReference type="Proteomes" id="UP000548504">
    <property type="component" value="Unassembled WGS sequence"/>
</dbReference>
<keyword evidence="1" id="KW-0240">DNA-directed RNA polymerase</keyword>
<gene>
    <name evidence="1" type="ORF">H7I73_03115</name>
</gene>
<protein>
    <submittedName>
        <fullName evidence="1">DNA-directed RNA polymerase subunit beta</fullName>
    </submittedName>
</protein>
<dbReference type="EMBL" id="JACLAG010000001">
    <property type="protein sequence ID" value="MBC2618627.1"/>
    <property type="molecule type" value="Genomic_DNA"/>
</dbReference>